<dbReference type="Proteomes" id="UP001172101">
    <property type="component" value="Unassembled WGS sequence"/>
</dbReference>
<sequence length="69" mass="7456">MSMPLRAHLAPSVPTKFLRAPAHISNAMSCGLPPRTPTAAALQSLRDELRGNIIRNVNGLFAEKFEGKS</sequence>
<evidence type="ECO:0000313" key="2">
    <source>
        <dbReference type="Proteomes" id="UP001172101"/>
    </source>
</evidence>
<gene>
    <name evidence="1" type="ORF">B0T26DRAFT_815657</name>
</gene>
<reference evidence="1" key="1">
    <citation type="submission" date="2023-06" db="EMBL/GenBank/DDBJ databases">
        <title>Genome-scale phylogeny and comparative genomics of the fungal order Sordariales.</title>
        <authorList>
            <consortium name="Lawrence Berkeley National Laboratory"/>
            <person name="Hensen N."/>
            <person name="Bonometti L."/>
            <person name="Westerberg I."/>
            <person name="Brannstrom I.O."/>
            <person name="Guillou S."/>
            <person name="Cros-Aarteil S."/>
            <person name="Calhoun S."/>
            <person name="Haridas S."/>
            <person name="Kuo A."/>
            <person name="Mondo S."/>
            <person name="Pangilinan J."/>
            <person name="Riley R."/>
            <person name="LaButti K."/>
            <person name="Andreopoulos B."/>
            <person name="Lipzen A."/>
            <person name="Chen C."/>
            <person name="Yanf M."/>
            <person name="Daum C."/>
            <person name="Ng V."/>
            <person name="Clum A."/>
            <person name="Steindorff A."/>
            <person name="Ohm R."/>
            <person name="Martin F."/>
            <person name="Silar P."/>
            <person name="Natvig D."/>
            <person name="Lalanne C."/>
            <person name="Gautier V."/>
            <person name="Ament-velasquez S.L."/>
            <person name="Kruys A."/>
            <person name="Hutchinson M.I."/>
            <person name="Powell A.J."/>
            <person name="Barry K."/>
            <person name="Miller A.N."/>
            <person name="Grigoriev I.V."/>
            <person name="Debuchy R."/>
            <person name="Gladieux P."/>
            <person name="Thoren M.H."/>
            <person name="Johannesson H."/>
        </authorList>
    </citation>
    <scope>NUCLEOTIDE SEQUENCE</scope>
    <source>
        <strain evidence="1">SMH2392-1A</strain>
    </source>
</reference>
<organism evidence="1 2">
    <name type="scientific">Lasiosphaeria miniovina</name>
    <dbReference type="NCBI Taxonomy" id="1954250"/>
    <lineage>
        <taxon>Eukaryota</taxon>
        <taxon>Fungi</taxon>
        <taxon>Dikarya</taxon>
        <taxon>Ascomycota</taxon>
        <taxon>Pezizomycotina</taxon>
        <taxon>Sordariomycetes</taxon>
        <taxon>Sordariomycetidae</taxon>
        <taxon>Sordariales</taxon>
        <taxon>Lasiosphaeriaceae</taxon>
        <taxon>Lasiosphaeria</taxon>
    </lineage>
</organism>
<proteinExistence type="predicted"/>
<evidence type="ECO:0000313" key="1">
    <source>
        <dbReference type="EMBL" id="KAK0703968.1"/>
    </source>
</evidence>
<dbReference type="RefSeq" id="XP_060290827.1">
    <property type="nucleotide sequence ID" value="XM_060447376.1"/>
</dbReference>
<dbReference type="AlphaFoldDB" id="A0AA40DL88"/>
<keyword evidence="2" id="KW-1185">Reference proteome</keyword>
<protein>
    <submittedName>
        <fullName evidence="1">Uncharacterized protein</fullName>
    </submittedName>
</protein>
<accession>A0AA40DL88</accession>
<dbReference type="GeneID" id="85330646"/>
<dbReference type="EMBL" id="JAUIRO010000008">
    <property type="protein sequence ID" value="KAK0703968.1"/>
    <property type="molecule type" value="Genomic_DNA"/>
</dbReference>
<name>A0AA40DL88_9PEZI</name>
<comment type="caution">
    <text evidence="1">The sequence shown here is derived from an EMBL/GenBank/DDBJ whole genome shotgun (WGS) entry which is preliminary data.</text>
</comment>